<dbReference type="AlphaFoldDB" id="A0A8T2USB1"/>
<keyword evidence="2" id="KW-1185">Reference proteome</keyword>
<evidence type="ECO:0000313" key="1">
    <source>
        <dbReference type="EMBL" id="KAH7438212.1"/>
    </source>
</evidence>
<dbReference type="Proteomes" id="UP000825935">
    <property type="component" value="Chromosome 4"/>
</dbReference>
<gene>
    <name evidence="1" type="ORF">KP509_04G006000</name>
</gene>
<comment type="caution">
    <text evidence="1">The sequence shown here is derived from an EMBL/GenBank/DDBJ whole genome shotgun (WGS) entry which is preliminary data.</text>
</comment>
<proteinExistence type="predicted"/>
<accession>A0A8T2USB1</accession>
<evidence type="ECO:0000313" key="2">
    <source>
        <dbReference type="Proteomes" id="UP000825935"/>
    </source>
</evidence>
<dbReference type="EMBL" id="CM035409">
    <property type="protein sequence ID" value="KAH7438212.1"/>
    <property type="molecule type" value="Genomic_DNA"/>
</dbReference>
<reference evidence="1" key="1">
    <citation type="submission" date="2021-08" db="EMBL/GenBank/DDBJ databases">
        <title>WGS assembly of Ceratopteris richardii.</title>
        <authorList>
            <person name="Marchant D.B."/>
            <person name="Chen G."/>
            <person name="Jenkins J."/>
            <person name="Shu S."/>
            <person name="Leebens-Mack J."/>
            <person name="Grimwood J."/>
            <person name="Schmutz J."/>
            <person name="Soltis P."/>
            <person name="Soltis D."/>
            <person name="Chen Z.-H."/>
        </authorList>
    </citation>
    <scope>NUCLEOTIDE SEQUENCE</scope>
    <source>
        <strain evidence="1">Whitten #5841</strain>
        <tissue evidence="1">Leaf</tissue>
    </source>
</reference>
<organism evidence="1 2">
    <name type="scientific">Ceratopteris richardii</name>
    <name type="common">Triangle waterfern</name>
    <dbReference type="NCBI Taxonomy" id="49495"/>
    <lineage>
        <taxon>Eukaryota</taxon>
        <taxon>Viridiplantae</taxon>
        <taxon>Streptophyta</taxon>
        <taxon>Embryophyta</taxon>
        <taxon>Tracheophyta</taxon>
        <taxon>Polypodiopsida</taxon>
        <taxon>Polypodiidae</taxon>
        <taxon>Polypodiales</taxon>
        <taxon>Pteridineae</taxon>
        <taxon>Pteridaceae</taxon>
        <taxon>Parkerioideae</taxon>
        <taxon>Ceratopteris</taxon>
    </lineage>
</organism>
<sequence>MRPTIRHSQAHGWLQPAILPWIQCQPARSGSHADIARQATKLSPLNFLPGPRVTTDQSPSKQATRALCLENWVYTVNHYMLFRLHDGLSQSSAGCRPAGMLPAYVTLLTITFYLQVQGHCFAFHARVPQTSFSILLFTAS</sequence>
<protein>
    <submittedName>
        <fullName evidence="1">Uncharacterized protein</fullName>
    </submittedName>
</protein>
<name>A0A8T2USB1_CERRI</name>